<dbReference type="CDD" id="cd01673">
    <property type="entry name" value="dNK"/>
    <property type="match status" value="1"/>
</dbReference>
<dbReference type="PANTHER" id="PTHR10513">
    <property type="entry name" value="DEOXYNUCLEOSIDE KINASE"/>
    <property type="match status" value="1"/>
</dbReference>
<accession>A0ABV6YQB2</accession>
<dbReference type="GO" id="GO:0016301">
    <property type="term" value="F:kinase activity"/>
    <property type="evidence" value="ECO:0007669"/>
    <property type="project" value="UniProtKB-KW"/>
</dbReference>
<organism evidence="2 3">
    <name type="scientific">Eiseniibacteriota bacterium</name>
    <dbReference type="NCBI Taxonomy" id="2212470"/>
    <lineage>
        <taxon>Bacteria</taxon>
        <taxon>Candidatus Eiseniibacteriota</taxon>
    </lineage>
</organism>
<keyword evidence="2" id="KW-0418">Kinase</keyword>
<gene>
    <name evidence="2" type="ORF">ACFL2Z_05105</name>
</gene>
<dbReference type="Gene3D" id="3.40.50.300">
    <property type="entry name" value="P-loop containing nucleotide triphosphate hydrolases"/>
    <property type="match status" value="1"/>
</dbReference>
<proteinExistence type="predicted"/>
<sequence>MPEPGYIAIEGVIGVGKTTLATLMSDRLGAQLQVEEVEENPFLEKFYGDMRGYAFQTQIFFLLSRYRQQMELTQASLFQQKVVSDYIFAKDRIFAYLNLNDDELALYERLVKILEEDIARPDIVVYLQASTEVLMERIRKRGRPYEKNMPQDYIETLNKAYNHFFFHYDDTPLLMVNTDSLNLHRSESELLKLMAVINTHEKGTLYYRGGAE</sequence>
<dbReference type="InterPro" id="IPR002624">
    <property type="entry name" value="DCK/DGK"/>
</dbReference>
<comment type="caution">
    <text evidence="2">The sequence shown here is derived from an EMBL/GenBank/DDBJ whole genome shotgun (WGS) entry which is preliminary data.</text>
</comment>
<name>A0ABV6YQB2_UNCEI</name>
<dbReference type="Proteomes" id="UP001594288">
    <property type="component" value="Unassembled WGS sequence"/>
</dbReference>
<feature type="domain" description="Deoxynucleoside kinase" evidence="1">
    <location>
        <begin position="7"/>
        <end position="199"/>
    </location>
</feature>
<dbReference type="InterPro" id="IPR050566">
    <property type="entry name" value="Deoxyribonucleoside_kinase"/>
</dbReference>
<evidence type="ECO:0000259" key="1">
    <source>
        <dbReference type="Pfam" id="PF01712"/>
    </source>
</evidence>
<reference evidence="2 3" key="1">
    <citation type="submission" date="2024-09" db="EMBL/GenBank/DDBJ databases">
        <authorList>
            <person name="D'Angelo T."/>
        </authorList>
    </citation>
    <scope>NUCLEOTIDE SEQUENCE [LARGE SCALE GENOMIC DNA]</scope>
    <source>
        <strain evidence="2">SAG AM-311-F02</strain>
    </source>
</reference>
<dbReference type="EMBL" id="JBHPEI010000102">
    <property type="protein sequence ID" value="MFC1800265.1"/>
    <property type="molecule type" value="Genomic_DNA"/>
</dbReference>
<dbReference type="SUPFAM" id="SSF52540">
    <property type="entry name" value="P-loop containing nucleoside triphosphate hydrolases"/>
    <property type="match status" value="1"/>
</dbReference>
<evidence type="ECO:0000313" key="3">
    <source>
        <dbReference type="Proteomes" id="UP001594288"/>
    </source>
</evidence>
<keyword evidence="2" id="KW-0808">Transferase</keyword>
<dbReference type="InterPro" id="IPR031314">
    <property type="entry name" value="DNK_dom"/>
</dbReference>
<dbReference type="PIRSF" id="PIRSF000705">
    <property type="entry name" value="DNK"/>
    <property type="match status" value="1"/>
</dbReference>
<keyword evidence="3" id="KW-1185">Reference proteome</keyword>
<evidence type="ECO:0000313" key="2">
    <source>
        <dbReference type="EMBL" id="MFC1800265.1"/>
    </source>
</evidence>
<protein>
    <submittedName>
        <fullName evidence="2">Deoxynucleoside kinase</fullName>
    </submittedName>
</protein>
<dbReference type="InterPro" id="IPR027417">
    <property type="entry name" value="P-loop_NTPase"/>
</dbReference>
<dbReference type="PANTHER" id="PTHR10513:SF46">
    <property type="entry name" value="DEOXYGUANOSINE KINASE"/>
    <property type="match status" value="1"/>
</dbReference>
<dbReference type="Pfam" id="PF01712">
    <property type="entry name" value="dNK"/>
    <property type="match status" value="1"/>
</dbReference>